<sequence length="229" mass="27069">MSSNNFDNNMPRIEFKKMPLTFIRLNTKKSNNAPFVSGSFWLADKVNANVYFSEYLMERIVPFENNKTNIVILENVSCYINFNWEEKRIIMRVVSFDNIFYKHQLSEQQTIDFVSAEKEYNYQTQTVNSYSSSDDEIEIINWLESDEQKAYFDSQLMFIDYKNQGFFKNKTMPDKLKNNANALELYKQIIKLDLEAFSGLYNGLKPFEAANKLIEKGYITLNDFFKYAI</sequence>
<dbReference type="Proteomes" id="UP000318231">
    <property type="component" value="Chromosome"/>
</dbReference>
<protein>
    <submittedName>
        <fullName evidence="1">Uncharacterized protein</fullName>
    </submittedName>
</protein>
<evidence type="ECO:0000313" key="1">
    <source>
        <dbReference type="EMBL" id="QDI64955.1"/>
    </source>
</evidence>
<name>A0AAP9AA59_UREUR</name>
<proteinExistence type="predicted"/>
<dbReference type="RefSeq" id="WP_004027043.1">
    <property type="nucleotide sequence ID" value="NZ_CP041200.1"/>
</dbReference>
<accession>A0AAP9AA59</accession>
<evidence type="ECO:0000313" key="2">
    <source>
        <dbReference type="Proteomes" id="UP000318231"/>
    </source>
</evidence>
<reference evidence="1 2" key="1">
    <citation type="submission" date="2019-07" db="EMBL/GenBank/DDBJ databases">
        <title>Comparative genomics of three clinical Ureaplasma species: analysis of their core genomes and virulence factors.</title>
        <authorList>
            <person name="Yang T."/>
            <person name="Zhang Y."/>
            <person name="Li X."/>
            <person name="Kong Y."/>
            <person name="Yu H."/>
            <person name="Ruan Z."/>
            <person name="Xie X."/>
            <person name="Zhang J."/>
        </authorList>
    </citation>
    <scope>NUCLEOTIDE SEQUENCE [LARGE SCALE GENOMIC DNA]</scope>
    <source>
        <strain evidence="1 2">132</strain>
    </source>
</reference>
<dbReference type="EMBL" id="CP041200">
    <property type="protein sequence ID" value="QDI64955.1"/>
    <property type="molecule type" value="Genomic_DNA"/>
</dbReference>
<gene>
    <name evidence="1" type="ORF">FJM05_01965</name>
</gene>
<organism evidence="1 2">
    <name type="scientific">Ureaplasma urealyticum</name>
    <name type="common">Ureaplasma urealyticum biotype 2</name>
    <dbReference type="NCBI Taxonomy" id="2130"/>
    <lineage>
        <taxon>Bacteria</taxon>
        <taxon>Bacillati</taxon>
        <taxon>Mycoplasmatota</taxon>
        <taxon>Mycoplasmoidales</taxon>
        <taxon>Mycoplasmoidaceae</taxon>
        <taxon>Ureaplasma</taxon>
    </lineage>
</organism>
<dbReference type="AlphaFoldDB" id="A0AAP9AA59"/>